<dbReference type="KEGG" id="nmus:H7A79_1116"/>
<protein>
    <submittedName>
        <fullName evidence="1">Uncharacterized protein</fullName>
    </submittedName>
</protein>
<proteinExistence type="predicted"/>
<keyword evidence="2" id="KW-1185">Reference proteome</keyword>
<accession>A0A7H1M9T7</accession>
<dbReference type="AlphaFoldDB" id="A0A7H1M9T7"/>
<sequence length="37" mass="4284">MNPIDWCKSQIEKAAAAADYAAWQDYQALLKLWENRA</sequence>
<dbReference type="Proteomes" id="UP000516412">
    <property type="component" value="Chromosome"/>
</dbReference>
<name>A0A7H1M9T7_9NEIS</name>
<reference evidence="1" key="1">
    <citation type="submission" date="2024-06" db="EMBL/GenBank/DDBJ databases">
        <title>Complete Genome Sequence of mouse commensal type strain Neisseria musculi.</title>
        <authorList>
            <person name="Thapa E."/>
            <person name="Aluvathingal J."/>
            <person name="Nadendla S."/>
            <person name="Mehta A."/>
            <person name="Tettelin H."/>
            <person name="Weyand N.J."/>
        </authorList>
    </citation>
    <scope>NUCLEOTIDE SEQUENCE</scope>
    <source>
        <strain evidence="1">NW831</strain>
    </source>
</reference>
<dbReference type="EMBL" id="CP060414">
    <property type="protein sequence ID" value="QNT58402.1"/>
    <property type="molecule type" value="Genomic_DNA"/>
</dbReference>
<gene>
    <name evidence="1" type="ORF">H7A79_1116</name>
</gene>
<evidence type="ECO:0000313" key="1">
    <source>
        <dbReference type="EMBL" id="QNT58402.1"/>
    </source>
</evidence>
<organism evidence="1 2">
    <name type="scientific">Neisseria musculi</name>
    <dbReference type="NCBI Taxonomy" id="1815583"/>
    <lineage>
        <taxon>Bacteria</taxon>
        <taxon>Pseudomonadati</taxon>
        <taxon>Pseudomonadota</taxon>
        <taxon>Betaproteobacteria</taxon>
        <taxon>Neisseriales</taxon>
        <taxon>Neisseriaceae</taxon>
        <taxon>Neisseria</taxon>
    </lineage>
</organism>
<evidence type="ECO:0000313" key="2">
    <source>
        <dbReference type="Proteomes" id="UP000516412"/>
    </source>
</evidence>